<dbReference type="AlphaFoldDB" id="A0A1V4BYG2"/>
<accession>A0A1V4BYG2</accession>
<gene>
    <name evidence="1" type="ORF">B1L04_03080</name>
</gene>
<evidence type="ECO:0000313" key="2">
    <source>
        <dbReference type="Proteomes" id="UP000189835"/>
    </source>
</evidence>
<comment type="caution">
    <text evidence="1">The sequence shown here is derived from an EMBL/GenBank/DDBJ whole genome shotgun (WGS) entry which is preliminary data.</text>
</comment>
<evidence type="ECO:0000313" key="1">
    <source>
        <dbReference type="EMBL" id="OPF19781.1"/>
    </source>
</evidence>
<dbReference type="Proteomes" id="UP000189835">
    <property type="component" value="Unassembled WGS sequence"/>
</dbReference>
<organism evidence="1 2">
    <name type="scientific">Microcystis aeruginosa KW</name>
    <dbReference type="NCBI Taxonomy" id="1960155"/>
    <lineage>
        <taxon>Bacteria</taxon>
        <taxon>Bacillati</taxon>
        <taxon>Cyanobacteriota</taxon>
        <taxon>Cyanophyceae</taxon>
        <taxon>Oscillatoriophycideae</taxon>
        <taxon>Chroococcales</taxon>
        <taxon>Microcystaceae</taxon>
        <taxon>Microcystis</taxon>
    </lineage>
</organism>
<sequence length="74" mass="8127">MGAQREKVTVSLYNHELITIEKLKKRLSDQGILVAPTTSEIVRLALHLLGEAPQSKLEQAVAVVPDRRAGRPKG</sequence>
<protein>
    <submittedName>
        <fullName evidence="1">Uncharacterized protein</fullName>
    </submittedName>
</protein>
<name>A0A1V4BYG2_MICAE</name>
<dbReference type="EMBL" id="MVGR01000002">
    <property type="protein sequence ID" value="OPF19781.1"/>
    <property type="molecule type" value="Genomic_DNA"/>
</dbReference>
<reference evidence="1 2" key="1">
    <citation type="submission" date="2017-02" db="EMBL/GenBank/DDBJ databases">
        <title>Genome sequence of Microcystis aeruginosa KW.</title>
        <authorList>
            <person name="Oh H.-M."/>
            <person name="Ahn C.-Y."/>
            <person name="Jeong H."/>
            <person name="Srivastava A."/>
            <person name="Lee H.-G."/>
            <person name="Kang S.-R."/>
        </authorList>
    </citation>
    <scope>NUCLEOTIDE SEQUENCE [LARGE SCALE GENOMIC DNA]</scope>
    <source>
        <strain evidence="1 2">KW</strain>
    </source>
</reference>
<proteinExistence type="predicted"/>